<dbReference type="Pfam" id="PF10989">
    <property type="entry name" value="DUF2808"/>
    <property type="match status" value="1"/>
</dbReference>
<sequence>MSAKRSSLFSMSGRLLSGLFLSGAAIATTLSALPIQPGIAQTNPGINIFGGVDSEYRLPYTLRNNQPRSTRASYYLRVPGTRMERAVSHLRITYPEAFTNRSGAFNTDQIEVRRGRGTGDAAIPVQEVVWDPESSQIDIYLAEDIPADTSFVVAMTGIRNPNRFGMHRFNLQAESNGDVLPRYLGTWELLVAEDMGNR</sequence>
<proteinExistence type="predicted"/>
<evidence type="ECO:0000313" key="1">
    <source>
        <dbReference type="EMBL" id="KPQ37344.1"/>
    </source>
</evidence>
<evidence type="ECO:0008006" key="3">
    <source>
        <dbReference type="Google" id="ProtNLM"/>
    </source>
</evidence>
<dbReference type="InterPro" id="IPR021256">
    <property type="entry name" value="DUF2808"/>
</dbReference>
<dbReference type="AlphaFoldDB" id="A0A0P7ZQC6"/>
<dbReference type="Proteomes" id="UP000050465">
    <property type="component" value="Unassembled WGS sequence"/>
</dbReference>
<name>A0A0P7ZQC6_9CYAN</name>
<dbReference type="PATRIC" id="fig|1666911.3.peg.1758"/>
<organism evidence="1 2">
    <name type="scientific">Phormidesmis priestleyi Ana</name>
    <dbReference type="NCBI Taxonomy" id="1666911"/>
    <lineage>
        <taxon>Bacteria</taxon>
        <taxon>Bacillati</taxon>
        <taxon>Cyanobacteriota</taxon>
        <taxon>Cyanophyceae</taxon>
        <taxon>Leptolyngbyales</taxon>
        <taxon>Leptolyngbyaceae</taxon>
        <taxon>Phormidesmis</taxon>
    </lineage>
</organism>
<reference evidence="1 2" key="1">
    <citation type="submission" date="2015-09" db="EMBL/GenBank/DDBJ databases">
        <title>Identification and resolution of microdiversity through metagenomic sequencing of parallel consortia.</title>
        <authorList>
            <person name="Nelson W.C."/>
            <person name="Romine M.F."/>
            <person name="Lindemann S.R."/>
        </authorList>
    </citation>
    <scope>NUCLEOTIDE SEQUENCE [LARGE SCALE GENOMIC DNA]</scope>
    <source>
        <strain evidence="1">Ana</strain>
    </source>
</reference>
<accession>A0A0P7ZQC6</accession>
<protein>
    <recommendedName>
        <fullName evidence="3">DUF2808 domain-containing protein</fullName>
    </recommendedName>
</protein>
<dbReference type="STRING" id="1666911.HLUCCA11_02590"/>
<dbReference type="EMBL" id="LJZR01000002">
    <property type="protein sequence ID" value="KPQ37344.1"/>
    <property type="molecule type" value="Genomic_DNA"/>
</dbReference>
<comment type="caution">
    <text evidence="1">The sequence shown here is derived from an EMBL/GenBank/DDBJ whole genome shotgun (WGS) entry which is preliminary data.</text>
</comment>
<evidence type="ECO:0000313" key="2">
    <source>
        <dbReference type="Proteomes" id="UP000050465"/>
    </source>
</evidence>
<gene>
    <name evidence="1" type="ORF">HLUCCA11_02590</name>
</gene>